<reference evidence="5" key="2">
    <citation type="submission" date="2021-09" db="EMBL/GenBank/DDBJ databases">
        <authorList>
            <person name="Jia N."/>
            <person name="Wang J."/>
            <person name="Shi W."/>
            <person name="Du L."/>
            <person name="Sun Y."/>
            <person name="Zhan W."/>
            <person name="Jiang J."/>
            <person name="Wang Q."/>
            <person name="Zhang B."/>
            <person name="Ji P."/>
            <person name="Sakyi L.B."/>
            <person name="Cui X."/>
            <person name="Yuan T."/>
            <person name="Jiang B."/>
            <person name="Yang W."/>
            <person name="Lam T.T.-Y."/>
            <person name="Chang Q."/>
            <person name="Ding S."/>
            <person name="Wang X."/>
            <person name="Zhu J."/>
            <person name="Ruan X."/>
            <person name="Zhao L."/>
            <person name="Wei J."/>
            <person name="Que T."/>
            <person name="Du C."/>
            <person name="Cheng J."/>
            <person name="Dai P."/>
            <person name="Han X."/>
            <person name="Huang E."/>
            <person name="Gao Y."/>
            <person name="Liu J."/>
            <person name="Shao H."/>
            <person name="Ye R."/>
            <person name="Li L."/>
            <person name="Wei W."/>
            <person name="Wang X."/>
            <person name="Wang C."/>
            <person name="Huo Q."/>
            <person name="Li W."/>
            <person name="Guo W."/>
            <person name="Chen H."/>
            <person name="Chen S."/>
            <person name="Zhou L."/>
            <person name="Zhou L."/>
            <person name="Ni X."/>
            <person name="Tian J."/>
            <person name="Zhou Y."/>
            <person name="Sheng Y."/>
            <person name="Liu T."/>
            <person name="Pan Y."/>
            <person name="Xia L."/>
            <person name="Li J."/>
            <person name="Zhao F."/>
            <person name="Cao W."/>
        </authorList>
    </citation>
    <scope>NUCLEOTIDE SEQUENCE</scope>
    <source>
        <strain evidence="5">Rmic-2018</strain>
        <tissue evidence="5">Larvae</tissue>
    </source>
</reference>
<evidence type="ECO:0000256" key="3">
    <source>
        <dbReference type="SAM" id="Coils"/>
    </source>
</evidence>
<proteinExistence type="predicted"/>
<evidence type="ECO:0000313" key="5">
    <source>
        <dbReference type="EMBL" id="KAH8034067.1"/>
    </source>
</evidence>
<keyword evidence="1" id="KW-0403">Intermediate filament</keyword>
<accession>A0A9J6EI30</accession>
<evidence type="ECO:0000256" key="2">
    <source>
        <dbReference type="ARBA" id="ARBA00023054"/>
    </source>
</evidence>
<keyword evidence="6" id="KW-1185">Reference proteome</keyword>
<dbReference type="AlphaFoldDB" id="A0A9J6EI30"/>
<organism evidence="5 6">
    <name type="scientific">Rhipicephalus microplus</name>
    <name type="common">Cattle tick</name>
    <name type="synonym">Boophilus microplus</name>
    <dbReference type="NCBI Taxonomy" id="6941"/>
    <lineage>
        <taxon>Eukaryota</taxon>
        <taxon>Metazoa</taxon>
        <taxon>Ecdysozoa</taxon>
        <taxon>Arthropoda</taxon>
        <taxon>Chelicerata</taxon>
        <taxon>Arachnida</taxon>
        <taxon>Acari</taxon>
        <taxon>Parasitiformes</taxon>
        <taxon>Ixodida</taxon>
        <taxon>Ixodoidea</taxon>
        <taxon>Ixodidae</taxon>
        <taxon>Rhipicephalinae</taxon>
        <taxon>Rhipicephalus</taxon>
        <taxon>Boophilus</taxon>
    </lineage>
</organism>
<feature type="coiled-coil region" evidence="3">
    <location>
        <begin position="68"/>
        <end position="109"/>
    </location>
</feature>
<evidence type="ECO:0000259" key="4">
    <source>
        <dbReference type="PROSITE" id="PS51842"/>
    </source>
</evidence>
<dbReference type="VEuPathDB" id="VectorBase:LOC119161921"/>
<gene>
    <name evidence="5" type="ORF">HPB51_019422</name>
</gene>
<dbReference type="Pfam" id="PF00038">
    <property type="entry name" value="Filament"/>
    <property type="match status" value="1"/>
</dbReference>
<dbReference type="PANTHER" id="PTHR45721:SF11">
    <property type="entry name" value="LAMIN DM0-RELATED"/>
    <property type="match status" value="1"/>
</dbReference>
<dbReference type="PROSITE" id="PS51842">
    <property type="entry name" value="IF_ROD_2"/>
    <property type="match status" value="1"/>
</dbReference>
<dbReference type="GO" id="GO:0005652">
    <property type="term" value="C:nuclear lamina"/>
    <property type="evidence" value="ECO:0007669"/>
    <property type="project" value="TreeGrafter"/>
</dbReference>
<name>A0A9J6EI30_RHIMP</name>
<protein>
    <recommendedName>
        <fullName evidence="4">IF rod domain-containing protein</fullName>
    </recommendedName>
</protein>
<feature type="coiled-coil region" evidence="3">
    <location>
        <begin position="5"/>
        <end position="39"/>
    </location>
</feature>
<dbReference type="GO" id="GO:0031507">
    <property type="term" value="P:heterochromatin formation"/>
    <property type="evidence" value="ECO:0007669"/>
    <property type="project" value="TreeGrafter"/>
</dbReference>
<comment type="caution">
    <text evidence="5">The sequence shown here is derived from an EMBL/GenBank/DDBJ whole genome shotgun (WGS) entry which is preliminary data.</text>
</comment>
<dbReference type="GO" id="GO:0005200">
    <property type="term" value="F:structural constituent of cytoskeleton"/>
    <property type="evidence" value="ECO:0007669"/>
    <property type="project" value="TreeGrafter"/>
</dbReference>
<evidence type="ECO:0000313" key="6">
    <source>
        <dbReference type="Proteomes" id="UP000821866"/>
    </source>
</evidence>
<dbReference type="GO" id="GO:0005882">
    <property type="term" value="C:intermediate filament"/>
    <property type="evidence" value="ECO:0007669"/>
    <property type="project" value="UniProtKB-KW"/>
</dbReference>
<sequence length="157" mass="18289">MTSVKSLYERELAEARRDVDDTTNERARLQLEAKKWQTNTEAPQAKLNKRERVWSTAGRRATTLESLVLDHQGRLNQALTQLKDAENQRDALAKELERVNKELQDQILHCTGLSNQAKRLIEQLDVQKSFDEKELEDMRVVKQTEITEIDGRLKENF</sequence>
<feature type="domain" description="IF rod" evidence="4">
    <location>
        <begin position="1"/>
        <end position="157"/>
    </location>
</feature>
<evidence type="ECO:0000256" key="1">
    <source>
        <dbReference type="ARBA" id="ARBA00022754"/>
    </source>
</evidence>
<dbReference type="EMBL" id="JABSTU010000004">
    <property type="protein sequence ID" value="KAH8034067.1"/>
    <property type="molecule type" value="Genomic_DNA"/>
</dbReference>
<dbReference type="GO" id="GO:0006998">
    <property type="term" value="P:nuclear envelope organization"/>
    <property type="evidence" value="ECO:0007669"/>
    <property type="project" value="TreeGrafter"/>
</dbReference>
<dbReference type="GO" id="GO:0007097">
    <property type="term" value="P:nuclear migration"/>
    <property type="evidence" value="ECO:0007669"/>
    <property type="project" value="TreeGrafter"/>
</dbReference>
<keyword evidence="2 3" id="KW-0175">Coiled coil</keyword>
<reference evidence="5" key="1">
    <citation type="journal article" date="2020" name="Cell">
        <title>Large-Scale Comparative Analyses of Tick Genomes Elucidate Their Genetic Diversity and Vector Capacities.</title>
        <authorList>
            <consortium name="Tick Genome and Microbiome Consortium (TIGMIC)"/>
            <person name="Jia N."/>
            <person name="Wang J."/>
            <person name="Shi W."/>
            <person name="Du L."/>
            <person name="Sun Y."/>
            <person name="Zhan W."/>
            <person name="Jiang J.F."/>
            <person name="Wang Q."/>
            <person name="Zhang B."/>
            <person name="Ji P."/>
            <person name="Bell-Sakyi L."/>
            <person name="Cui X.M."/>
            <person name="Yuan T.T."/>
            <person name="Jiang B.G."/>
            <person name="Yang W.F."/>
            <person name="Lam T.T."/>
            <person name="Chang Q.C."/>
            <person name="Ding S.J."/>
            <person name="Wang X.J."/>
            <person name="Zhu J.G."/>
            <person name="Ruan X.D."/>
            <person name="Zhao L."/>
            <person name="Wei J.T."/>
            <person name="Ye R.Z."/>
            <person name="Que T.C."/>
            <person name="Du C.H."/>
            <person name="Zhou Y.H."/>
            <person name="Cheng J.X."/>
            <person name="Dai P.F."/>
            <person name="Guo W.B."/>
            <person name="Han X.H."/>
            <person name="Huang E.J."/>
            <person name="Li L.F."/>
            <person name="Wei W."/>
            <person name="Gao Y.C."/>
            <person name="Liu J.Z."/>
            <person name="Shao H.Z."/>
            <person name="Wang X."/>
            <person name="Wang C.C."/>
            <person name="Yang T.C."/>
            <person name="Huo Q.B."/>
            <person name="Li W."/>
            <person name="Chen H.Y."/>
            <person name="Chen S.E."/>
            <person name="Zhou L.G."/>
            <person name="Ni X.B."/>
            <person name="Tian J.H."/>
            <person name="Sheng Y."/>
            <person name="Liu T."/>
            <person name="Pan Y.S."/>
            <person name="Xia L.Y."/>
            <person name="Li J."/>
            <person name="Zhao F."/>
            <person name="Cao W.C."/>
        </authorList>
    </citation>
    <scope>NUCLEOTIDE SEQUENCE</scope>
    <source>
        <strain evidence="5">Rmic-2018</strain>
    </source>
</reference>
<dbReference type="InterPro" id="IPR039008">
    <property type="entry name" value="IF_rod_dom"/>
</dbReference>
<dbReference type="GO" id="GO:0051664">
    <property type="term" value="P:nuclear pore localization"/>
    <property type="evidence" value="ECO:0007669"/>
    <property type="project" value="TreeGrafter"/>
</dbReference>
<dbReference type="GO" id="GO:0090435">
    <property type="term" value="P:protein localization to nuclear envelope"/>
    <property type="evidence" value="ECO:0007669"/>
    <property type="project" value="TreeGrafter"/>
</dbReference>
<dbReference type="PANTHER" id="PTHR45721">
    <property type="entry name" value="LAMIN DM0-RELATED"/>
    <property type="match status" value="1"/>
</dbReference>
<dbReference type="Gene3D" id="1.20.5.1160">
    <property type="entry name" value="Vasodilator-stimulated phosphoprotein"/>
    <property type="match status" value="1"/>
</dbReference>
<dbReference type="Proteomes" id="UP000821866">
    <property type="component" value="Chromosome 2"/>
</dbReference>